<evidence type="ECO:0000313" key="2">
    <source>
        <dbReference type="Proteomes" id="UP000310016"/>
    </source>
</evidence>
<dbReference type="GO" id="GO:0016301">
    <property type="term" value="F:kinase activity"/>
    <property type="evidence" value="ECO:0007669"/>
    <property type="project" value="UniProtKB-KW"/>
</dbReference>
<comment type="caution">
    <text evidence="1">The sequence shown here is derived from an EMBL/GenBank/DDBJ whole genome shotgun (WGS) entry which is preliminary data.</text>
</comment>
<evidence type="ECO:0000313" key="1">
    <source>
        <dbReference type="EMBL" id="TJZ78721.1"/>
    </source>
</evidence>
<sequence>MNESPPLFCVFAGLPGVGKSTLARQLARRLPACYLRIDTVEQALRDLCGLAVQGEGYALGQRIAADNLMLGTSVIADCCNPWMLTRRHWQQVSLDTGARHVDIEIVCSDVAEHRRRVETRVTDIPDLRLPDWDAVQTRDNQPWESGHIVIDTAHRSPADCLDQLLVAVRAI</sequence>
<dbReference type="PANTHER" id="PTHR37807:SF3">
    <property type="entry name" value="OS07G0160300 PROTEIN"/>
    <property type="match status" value="1"/>
</dbReference>
<proteinExistence type="predicted"/>
<keyword evidence="1" id="KW-0418">Kinase</keyword>
<dbReference type="Proteomes" id="UP000310016">
    <property type="component" value="Unassembled WGS sequence"/>
</dbReference>
<accession>A0A4U0QBF1</accession>
<keyword evidence="2" id="KW-1185">Reference proteome</keyword>
<organism evidence="1 2">
    <name type="scientific">Chitiniphilus eburneus</name>
    <dbReference type="NCBI Taxonomy" id="2571148"/>
    <lineage>
        <taxon>Bacteria</taxon>
        <taxon>Pseudomonadati</taxon>
        <taxon>Pseudomonadota</taxon>
        <taxon>Betaproteobacteria</taxon>
        <taxon>Neisseriales</taxon>
        <taxon>Chitinibacteraceae</taxon>
        <taxon>Chitiniphilus</taxon>
    </lineage>
</organism>
<dbReference type="OrthoDB" id="3819922at2"/>
<dbReference type="RefSeq" id="WP_136771237.1">
    <property type="nucleotide sequence ID" value="NZ_CP156074.1"/>
</dbReference>
<dbReference type="PANTHER" id="PTHR37807">
    <property type="entry name" value="OS07G0160300 PROTEIN"/>
    <property type="match status" value="1"/>
</dbReference>
<keyword evidence="1" id="KW-0808">Transferase</keyword>
<dbReference type="Gene3D" id="3.40.50.300">
    <property type="entry name" value="P-loop containing nucleotide triphosphate hydrolases"/>
    <property type="match status" value="1"/>
</dbReference>
<dbReference type="EMBL" id="SUMF01000001">
    <property type="protein sequence ID" value="TJZ78721.1"/>
    <property type="molecule type" value="Genomic_DNA"/>
</dbReference>
<reference evidence="1 2" key="1">
    <citation type="submission" date="2019-04" db="EMBL/GenBank/DDBJ databases">
        <title>Chitiniphilus eburnea sp. nov., a novel chitinolytic bacterium isolated from aquaculture sludge.</title>
        <authorList>
            <person name="Sheng M."/>
        </authorList>
    </citation>
    <scope>NUCLEOTIDE SEQUENCE [LARGE SCALE GENOMIC DNA]</scope>
    <source>
        <strain evidence="1 2">HX-2-15</strain>
    </source>
</reference>
<name>A0A4U0QBF1_9NEIS</name>
<dbReference type="Pfam" id="PF13671">
    <property type="entry name" value="AAA_33"/>
    <property type="match status" value="1"/>
</dbReference>
<protein>
    <submittedName>
        <fullName evidence="1">Kinase</fullName>
    </submittedName>
</protein>
<dbReference type="SUPFAM" id="SSF52540">
    <property type="entry name" value="P-loop containing nucleoside triphosphate hydrolases"/>
    <property type="match status" value="1"/>
</dbReference>
<gene>
    <name evidence="1" type="ORF">FAZ21_00045</name>
</gene>
<dbReference type="InterPro" id="IPR027417">
    <property type="entry name" value="P-loop_NTPase"/>
</dbReference>
<dbReference type="AlphaFoldDB" id="A0A4U0QBF1"/>